<dbReference type="EMBL" id="VOIH02000005">
    <property type="protein sequence ID" value="KAF3446392.1"/>
    <property type="molecule type" value="Genomic_DNA"/>
</dbReference>
<dbReference type="FunFam" id="3.30.530.20:FF:000064">
    <property type="entry name" value="Lachrymatory-factor synthase"/>
    <property type="match status" value="1"/>
</dbReference>
<proteinExistence type="predicted"/>
<dbReference type="AlphaFoldDB" id="A0A8K0MHV0"/>
<evidence type="ECO:0000313" key="1">
    <source>
        <dbReference type="EMBL" id="KAF3446392.1"/>
    </source>
</evidence>
<dbReference type="CDD" id="cd07821">
    <property type="entry name" value="PYR_PYL_RCAR_like"/>
    <property type="match status" value="1"/>
</dbReference>
<protein>
    <recommendedName>
        <fullName evidence="3">Lachrymatory factor synthase</fullName>
    </recommendedName>
</protein>
<reference evidence="1" key="1">
    <citation type="submission" date="2020-03" db="EMBL/GenBank/DDBJ databases">
        <title>A high-quality chromosome-level genome assembly of a woody plant with both climbing and erect habits, Rhamnella rubrinervis.</title>
        <authorList>
            <person name="Lu Z."/>
            <person name="Yang Y."/>
            <person name="Zhu X."/>
            <person name="Sun Y."/>
        </authorList>
    </citation>
    <scope>NUCLEOTIDE SEQUENCE</scope>
    <source>
        <strain evidence="1">BYM</strain>
        <tissue evidence="1">Leaf</tissue>
    </source>
</reference>
<dbReference type="InterPro" id="IPR023393">
    <property type="entry name" value="START-like_dom_sf"/>
</dbReference>
<organism evidence="1 2">
    <name type="scientific">Rhamnella rubrinervis</name>
    <dbReference type="NCBI Taxonomy" id="2594499"/>
    <lineage>
        <taxon>Eukaryota</taxon>
        <taxon>Viridiplantae</taxon>
        <taxon>Streptophyta</taxon>
        <taxon>Embryophyta</taxon>
        <taxon>Tracheophyta</taxon>
        <taxon>Spermatophyta</taxon>
        <taxon>Magnoliopsida</taxon>
        <taxon>eudicotyledons</taxon>
        <taxon>Gunneridae</taxon>
        <taxon>Pentapetalae</taxon>
        <taxon>rosids</taxon>
        <taxon>fabids</taxon>
        <taxon>Rosales</taxon>
        <taxon>Rhamnaceae</taxon>
        <taxon>rhamnoid group</taxon>
        <taxon>Rhamneae</taxon>
        <taxon>Rhamnella</taxon>
    </lineage>
</organism>
<dbReference type="GO" id="GO:0004864">
    <property type="term" value="F:protein phosphatase inhibitor activity"/>
    <property type="evidence" value="ECO:0007669"/>
    <property type="project" value="UniProtKB-ARBA"/>
</dbReference>
<dbReference type="OrthoDB" id="1592664at2759"/>
<name>A0A8K0MHV0_9ROSA</name>
<sequence>MEEETQLKWEGEASVGLEGSAPQQVWGLLEDFCSIHKWHPNLDTSYQVDGVPGQPGLVRYCGITSKSSTMWVKEKLTVIDPIKRCLSYEIVDNNMGFKSYVGTMEVLPMINDADDEEIGCRIKWSFVCDPMVGWKYEDLLSNIESSLQFMAKKMEEHVSSLVDLNT</sequence>
<dbReference type="InterPro" id="IPR019587">
    <property type="entry name" value="Polyketide_cyclase/dehydratase"/>
</dbReference>
<dbReference type="SUPFAM" id="SSF55961">
    <property type="entry name" value="Bet v1-like"/>
    <property type="match status" value="1"/>
</dbReference>
<evidence type="ECO:0008006" key="3">
    <source>
        <dbReference type="Google" id="ProtNLM"/>
    </source>
</evidence>
<gene>
    <name evidence="1" type="ORF">FNV43_RR11571</name>
</gene>
<dbReference type="Gene3D" id="3.30.530.20">
    <property type="match status" value="1"/>
</dbReference>
<accession>A0A8K0MHV0</accession>
<keyword evidence="2" id="KW-1185">Reference proteome</keyword>
<dbReference type="InterPro" id="IPR053249">
    <property type="entry name" value="LFS"/>
</dbReference>
<dbReference type="Proteomes" id="UP000796880">
    <property type="component" value="Unassembled WGS sequence"/>
</dbReference>
<dbReference type="PANTHER" id="PTHR33789:SF11">
    <property type="entry name" value="OS05G0202300 PROTEIN"/>
    <property type="match status" value="1"/>
</dbReference>
<dbReference type="Pfam" id="PF10604">
    <property type="entry name" value="Polyketide_cyc2"/>
    <property type="match status" value="1"/>
</dbReference>
<evidence type="ECO:0000313" key="2">
    <source>
        <dbReference type="Proteomes" id="UP000796880"/>
    </source>
</evidence>
<dbReference type="PANTHER" id="PTHR33789">
    <property type="entry name" value="LACHRYMATORY-FACTOR SYNTHASE"/>
    <property type="match status" value="1"/>
</dbReference>
<comment type="caution">
    <text evidence="1">The sequence shown here is derived from an EMBL/GenBank/DDBJ whole genome shotgun (WGS) entry which is preliminary data.</text>
</comment>